<dbReference type="InterPro" id="IPR037522">
    <property type="entry name" value="HD_GYP_dom"/>
</dbReference>
<name>A0A6P1T3X1_9RHOB</name>
<dbReference type="PANTHER" id="PTHR45228">
    <property type="entry name" value="CYCLIC DI-GMP PHOSPHODIESTERASE TM_0186-RELATED"/>
    <property type="match status" value="1"/>
</dbReference>
<gene>
    <name evidence="2" type="ORF">GO499_15395</name>
</gene>
<dbReference type="InterPro" id="IPR003607">
    <property type="entry name" value="HD/PDEase_dom"/>
</dbReference>
<dbReference type="InterPro" id="IPR052020">
    <property type="entry name" value="Cyclic_di-GMP/3'3'-cGAMP_PDE"/>
</dbReference>
<sequence length="373" mass="40546">MVFETTAFPDDGHRQARIRICMAVLRQVSPHRFSIAARAIAITRVLAGKPDNSSEIYNEIIALHHLLAALGIRNHCDEMRHDSRFGTPHAATPLPRHSLEIMADKALTHPPFSSEVIVAARDLMAVPTSEGCPDISALANEIATNQDFDFIDKSWPSSSMASKIFAILSSPPDTRTIDHGDDPDAAVILLWYILRLKSPHTAVHCQRVTRLAMALSAEGGLTTGQRDTLARAALLHDVGKITLPEALLSKAGNLTFEEREELRTHADTGRSIVKCIPGLCEEAEIVGRHHEKCDGSGYPQGLGCKDIDLLTRIVTVADVYDALSHARPYRAALPDASVFNILNTEMADQLDSSIVAALREIVVSDHAAPSASD</sequence>
<dbReference type="KEGG" id="amaq:GO499_15395"/>
<feature type="domain" description="HD-GYP" evidence="1">
    <location>
        <begin position="179"/>
        <end position="373"/>
    </location>
</feature>
<reference evidence="2 3" key="1">
    <citation type="submission" date="2019-12" db="EMBL/GenBank/DDBJ databases">
        <title>Complete genome sequence of Algicella marina strain 9Alg 56(T) isolated from the red alga Tichocarpus crinitus.</title>
        <authorList>
            <person name="Kim S.-G."/>
            <person name="Nedashkovskaya O.I."/>
        </authorList>
    </citation>
    <scope>NUCLEOTIDE SEQUENCE [LARGE SCALE GENOMIC DNA]</scope>
    <source>
        <strain evidence="2 3">9Alg 56</strain>
    </source>
</reference>
<dbReference type="SMART" id="SM00471">
    <property type="entry name" value="HDc"/>
    <property type="match status" value="1"/>
</dbReference>
<organism evidence="2 3">
    <name type="scientific">Algicella marina</name>
    <dbReference type="NCBI Taxonomy" id="2683284"/>
    <lineage>
        <taxon>Bacteria</taxon>
        <taxon>Pseudomonadati</taxon>
        <taxon>Pseudomonadota</taxon>
        <taxon>Alphaproteobacteria</taxon>
        <taxon>Rhodobacterales</taxon>
        <taxon>Paracoccaceae</taxon>
        <taxon>Algicella</taxon>
    </lineage>
</organism>
<keyword evidence="3" id="KW-1185">Reference proteome</keyword>
<evidence type="ECO:0000313" key="3">
    <source>
        <dbReference type="Proteomes" id="UP000464495"/>
    </source>
</evidence>
<dbReference type="CDD" id="cd00077">
    <property type="entry name" value="HDc"/>
    <property type="match status" value="1"/>
</dbReference>
<evidence type="ECO:0000313" key="2">
    <source>
        <dbReference type="EMBL" id="QHQ36461.1"/>
    </source>
</evidence>
<dbReference type="PROSITE" id="PS51832">
    <property type="entry name" value="HD_GYP"/>
    <property type="match status" value="1"/>
</dbReference>
<protein>
    <submittedName>
        <fullName evidence="2">HD domain-containing protein</fullName>
    </submittedName>
</protein>
<dbReference type="AlphaFoldDB" id="A0A6P1T3X1"/>
<dbReference type="SUPFAM" id="SSF109604">
    <property type="entry name" value="HD-domain/PDEase-like"/>
    <property type="match status" value="1"/>
</dbReference>
<evidence type="ECO:0000259" key="1">
    <source>
        <dbReference type="PROSITE" id="PS51832"/>
    </source>
</evidence>
<dbReference type="EMBL" id="CP046620">
    <property type="protein sequence ID" value="QHQ36461.1"/>
    <property type="molecule type" value="Genomic_DNA"/>
</dbReference>
<dbReference type="Gene3D" id="1.10.3210.10">
    <property type="entry name" value="Hypothetical protein af1432"/>
    <property type="match status" value="1"/>
</dbReference>
<proteinExistence type="predicted"/>
<dbReference type="Proteomes" id="UP000464495">
    <property type="component" value="Chromosome"/>
</dbReference>
<dbReference type="GO" id="GO:0008081">
    <property type="term" value="F:phosphoric diester hydrolase activity"/>
    <property type="evidence" value="ECO:0007669"/>
    <property type="project" value="UniProtKB-ARBA"/>
</dbReference>
<accession>A0A6P1T3X1</accession>
<dbReference type="Pfam" id="PF13487">
    <property type="entry name" value="HD_5"/>
    <property type="match status" value="1"/>
</dbReference>